<organism evidence="2 3">
    <name type="scientific">Cupriavidus necator</name>
    <name type="common">Alcaligenes eutrophus</name>
    <name type="synonym">Ralstonia eutropha</name>
    <dbReference type="NCBI Taxonomy" id="106590"/>
    <lineage>
        <taxon>Bacteria</taxon>
        <taxon>Pseudomonadati</taxon>
        <taxon>Pseudomonadota</taxon>
        <taxon>Betaproteobacteria</taxon>
        <taxon>Burkholderiales</taxon>
        <taxon>Burkholderiaceae</taxon>
        <taxon>Cupriavidus</taxon>
    </lineage>
</organism>
<dbReference type="Proteomes" id="UP000189627">
    <property type="component" value="Chromosome 1"/>
</dbReference>
<dbReference type="EMBL" id="CP017757">
    <property type="protein sequence ID" value="AQV92647.1"/>
    <property type="molecule type" value="Genomic_DNA"/>
</dbReference>
<dbReference type="GO" id="GO:0030313">
    <property type="term" value="C:cell envelope"/>
    <property type="evidence" value="ECO:0007669"/>
    <property type="project" value="TreeGrafter"/>
</dbReference>
<name>A0A1U9UJL5_CUPNE</name>
<dbReference type="PANTHER" id="PTHR30097">
    <property type="entry name" value="CATION EFFLUX SYSTEM PROTEIN CUSB"/>
    <property type="match status" value="1"/>
</dbReference>
<proteinExistence type="predicted"/>
<keyword evidence="1" id="KW-0813">Transport</keyword>
<protein>
    <submittedName>
        <fullName evidence="2">Uncharacterized protein</fullName>
    </submittedName>
</protein>
<dbReference type="AlphaFoldDB" id="A0A1U9UJL5"/>
<evidence type="ECO:0000313" key="2">
    <source>
        <dbReference type="EMBL" id="AQV92647.1"/>
    </source>
</evidence>
<sequence length="355" mass="36836">MSKRALLKGFLLLSPALLAALVLGGFLLSRSEQASEAERETPVSSPVRIALENGLTTLTVDEAAQTRSGIQLQALNAAEPTAGATVYGTVLDLQPLTDLSSRYASGVADLDSAKATSEAARAELERTQTLFADVQNASLKALQAARSANAAATAKVKSAQASLGAIAASARQQYGATVAGWALSPSSSELTRLLERREVLLRVVFPGGQAGAAPAVLKAIGDGVAAFDARLISAAPQVDPGIQGQSYFYRAAAPLATGARISARASVTVAVKATTKAGVLIPASAIVWYGGQPWAYVRTGKGEFQRRAIDPHFPQDGDYFVTDGFAPGELAVVRGAQLLLSEESRAQSGSQQENE</sequence>
<accession>A0A1U9UJL5</accession>
<dbReference type="Gene3D" id="2.40.420.20">
    <property type="match status" value="1"/>
</dbReference>
<evidence type="ECO:0000313" key="3">
    <source>
        <dbReference type="Proteomes" id="UP000189627"/>
    </source>
</evidence>
<dbReference type="InterPro" id="IPR051909">
    <property type="entry name" value="MFP_Cation_Efflux"/>
</dbReference>
<dbReference type="GO" id="GO:0060003">
    <property type="term" value="P:copper ion export"/>
    <property type="evidence" value="ECO:0007669"/>
    <property type="project" value="TreeGrafter"/>
</dbReference>
<dbReference type="GO" id="GO:0015679">
    <property type="term" value="P:plasma membrane copper ion transport"/>
    <property type="evidence" value="ECO:0007669"/>
    <property type="project" value="TreeGrafter"/>
</dbReference>
<reference evidence="3" key="1">
    <citation type="submission" date="2017-02" db="EMBL/GenBank/DDBJ databases">
        <title>Complete genome sequence of Cupriavidus necator strain NH9, a 3-chlorobenzoate degrader.</title>
        <authorList>
            <person name="Moriuchi R."/>
            <person name="Dohra H."/>
            <person name="Ogawa N."/>
        </authorList>
    </citation>
    <scope>NUCLEOTIDE SEQUENCE [LARGE SCALE GENOMIC DNA]</scope>
    <source>
        <strain evidence="3">NH9</strain>
    </source>
</reference>
<dbReference type="KEGG" id="cuh:BJN34_01920"/>
<gene>
    <name evidence="2" type="ORF">BJN34_01920</name>
</gene>
<dbReference type="PANTHER" id="PTHR30097:SF4">
    <property type="entry name" value="SLR6042 PROTEIN"/>
    <property type="match status" value="1"/>
</dbReference>
<evidence type="ECO:0000256" key="1">
    <source>
        <dbReference type="ARBA" id="ARBA00022448"/>
    </source>
</evidence>